<evidence type="ECO:0000313" key="1">
    <source>
        <dbReference type="EMBL" id="GIU44176.1"/>
    </source>
</evidence>
<dbReference type="RefSeq" id="WP_220780538.1">
    <property type="nucleotide sequence ID" value="NZ_BPEY01000019.1"/>
</dbReference>
<protein>
    <submittedName>
        <fullName evidence="1">Uncharacterized protein</fullName>
    </submittedName>
</protein>
<name>A0ABQ4P9N3_9GAMM</name>
<evidence type="ECO:0000313" key="2">
    <source>
        <dbReference type="Proteomes" id="UP000887104"/>
    </source>
</evidence>
<comment type="caution">
    <text evidence="1">The sequence shown here is derived from an EMBL/GenBank/DDBJ whole genome shotgun (WGS) entry which is preliminary data.</text>
</comment>
<keyword evidence="2" id="KW-1185">Reference proteome</keyword>
<proteinExistence type="predicted"/>
<organism evidence="1 2">
    <name type="scientific">Shewanella sairae</name>
    <dbReference type="NCBI Taxonomy" id="190310"/>
    <lineage>
        <taxon>Bacteria</taxon>
        <taxon>Pseudomonadati</taxon>
        <taxon>Pseudomonadota</taxon>
        <taxon>Gammaproteobacteria</taxon>
        <taxon>Alteromonadales</taxon>
        <taxon>Shewanellaceae</taxon>
        <taxon>Shewanella</taxon>
    </lineage>
</organism>
<accession>A0ABQ4P9N3</accession>
<reference evidence="1" key="1">
    <citation type="submission" date="2021-05" db="EMBL/GenBank/DDBJ databases">
        <title>Molecular characterization for Shewanella algae harboring chromosomal blaOXA-55-like strains isolated from clinical and environment sample.</title>
        <authorList>
            <person name="Ohama Y."/>
            <person name="Aoki K."/>
            <person name="Harada S."/>
            <person name="Moriya K."/>
            <person name="Ishii Y."/>
            <person name="Tateda K."/>
        </authorList>
    </citation>
    <scope>NUCLEOTIDE SEQUENCE</scope>
    <source>
        <strain evidence="1">JCM 11563</strain>
    </source>
</reference>
<dbReference type="EMBL" id="BPEY01000019">
    <property type="protein sequence ID" value="GIU44176.1"/>
    <property type="molecule type" value="Genomic_DNA"/>
</dbReference>
<dbReference type="Proteomes" id="UP000887104">
    <property type="component" value="Unassembled WGS sequence"/>
</dbReference>
<gene>
    <name evidence="1" type="ORF">TUM4438_14790</name>
</gene>
<sequence length="942" mass="106062">MAQFDKSVSIVVCPNSPTSIRSALAEYRQRIEDGSALRLTMNLLLNVQFVKADGTELTLDDAGDNRALVERAISACRFDEQHAYITEPVLFGAALNYPELMPEVVATLEALVKFARSRNDSNDLWLDDYNAFAVEGFYMLVATDSRYSWMLTQFLVPYWDTQTMTAPLCLLSGLVAKHGWTRDLIKAYIWCDGAEVRRYFYEDASVEDLGRDAVQADLLSHLQSHHDDYLYFKAELTARLQAMPILQTADEPCSLAQVLVEYYSTMGAWPVECEFEDEPDSSLQEWQDKVKQQLICGVTVEDEITALAATLTEARDESAYFSVAESQRDEVEDSYQVWRDLEAAKIAATPVIEDLIADKPELAVDPESDPEPEVPAIAWDDAMGRKIFTCLNPRTDLITQSRLERLNDDLGYRDGQEIIEALPFMPLHLGSSAYLALRLHNQPSAAERDAIEQWLELHLSKLLTDFVLRYCDVPEEANEALRQWLCLEADAEHCAAADIDAQMIALVRVNMAKDGGKSGPQISAKQAAYWSLLTADGGQRCMLTTLLLQSAGKFGLSSHIAMLAKRHWQLWLAIAPQRVINRIVKFQADYGLYAAIDDQDAEASLFDLLQQFGVTDSMLEAFTLMADQQVADYRPADPRFAQRYAAKVLQYADLDPADTSMIGRQQLKQFEALLQALEYCREDQVLDFLQHIRAVNPQLALPIMPMFEVALLNTLKEGFDDDRAQVLYDKIMAYLASSEGLDSLSPQALNMPKLQGWNPYPMHRGKLGPADFVWLLPSEMAQRLTLFLAQLGKRGLHWLGRSSVESAYVASRIQAGDIAMAERWSHCDVGNERHRDSDMGDALDIAKQSWALTWLDNAGVPETSLVYFAVHEGYEQQEFVRRLAADNRLPDMQDWLTADERIELLEMLQGAESLPDTTAQSFLHDCSSAVKQLANKLFSHRS</sequence>